<sequence length="25" mass="2729">MASPQASQTTTVRPWSAALAQPWSR</sequence>
<name>A0A0A8YBR8_ARUDO</name>
<accession>A0A0A8YBR8</accession>
<organism evidence="2">
    <name type="scientific">Arundo donax</name>
    <name type="common">Giant reed</name>
    <name type="synonym">Donax arundinaceus</name>
    <dbReference type="NCBI Taxonomy" id="35708"/>
    <lineage>
        <taxon>Eukaryota</taxon>
        <taxon>Viridiplantae</taxon>
        <taxon>Streptophyta</taxon>
        <taxon>Embryophyta</taxon>
        <taxon>Tracheophyta</taxon>
        <taxon>Spermatophyta</taxon>
        <taxon>Magnoliopsida</taxon>
        <taxon>Liliopsida</taxon>
        <taxon>Poales</taxon>
        <taxon>Poaceae</taxon>
        <taxon>PACMAD clade</taxon>
        <taxon>Arundinoideae</taxon>
        <taxon>Arundineae</taxon>
        <taxon>Arundo</taxon>
    </lineage>
</organism>
<proteinExistence type="predicted"/>
<feature type="compositionally biased region" description="Polar residues" evidence="1">
    <location>
        <begin position="1"/>
        <end position="13"/>
    </location>
</feature>
<feature type="region of interest" description="Disordered" evidence="1">
    <location>
        <begin position="1"/>
        <end position="25"/>
    </location>
</feature>
<reference evidence="2" key="2">
    <citation type="journal article" date="2015" name="Data Brief">
        <title>Shoot transcriptome of the giant reed, Arundo donax.</title>
        <authorList>
            <person name="Barrero R.A."/>
            <person name="Guerrero F.D."/>
            <person name="Moolhuijzen P."/>
            <person name="Goolsby J.A."/>
            <person name="Tidwell J."/>
            <person name="Bellgard S.E."/>
            <person name="Bellgard M.I."/>
        </authorList>
    </citation>
    <scope>NUCLEOTIDE SEQUENCE</scope>
    <source>
        <tissue evidence="2">Shoot tissue taken approximately 20 cm above the soil surface</tissue>
    </source>
</reference>
<protein>
    <submittedName>
        <fullName evidence="2">Uncharacterized protein</fullName>
    </submittedName>
</protein>
<dbReference type="AlphaFoldDB" id="A0A0A8YBR8"/>
<evidence type="ECO:0000313" key="2">
    <source>
        <dbReference type="EMBL" id="JAD22798.1"/>
    </source>
</evidence>
<evidence type="ECO:0000256" key="1">
    <source>
        <dbReference type="SAM" id="MobiDB-lite"/>
    </source>
</evidence>
<dbReference type="EMBL" id="GBRH01275097">
    <property type="protein sequence ID" value="JAD22798.1"/>
    <property type="molecule type" value="Transcribed_RNA"/>
</dbReference>
<reference evidence="2" key="1">
    <citation type="submission" date="2014-09" db="EMBL/GenBank/DDBJ databases">
        <authorList>
            <person name="Magalhaes I.L.F."/>
            <person name="Oliveira U."/>
            <person name="Santos F.R."/>
            <person name="Vidigal T.H.D.A."/>
            <person name="Brescovit A.D."/>
            <person name="Santos A.J."/>
        </authorList>
    </citation>
    <scope>NUCLEOTIDE SEQUENCE</scope>
    <source>
        <tissue evidence="2">Shoot tissue taken approximately 20 cm above the soil surface</tissue>
    </source>
</reference>